<dbReference type="InterPro" id="IPR003018">
    <property type="entry name" value="GAF"/>
</dbReference>
<gene>
    <name evidence="2" type="ORF">GCM10011383_38330</name>
</gene>
<dbReference type="PANTHER" id="PTHR43102:SF2">
    <property type="entry name" value="GAF DOMAIN-CONTAINING PROTEIN"/>
    <property type="match status" value="1"/>
</dbReference>
<dbReference type="Proteomes" id="UP000632273">
    <property type="component" value="Unassembled WGS sequence"/>
</dbReference>
<dbReference type="EMBL" id="BMHT01000007">
    <property type="protein sequence ID" value="GGF23028.1"/>
    <property type="molecule type" value="Genomic_DNA"/>
</dbReference>
<dbReference type="Pfam" id="PF01590">
    <property type="entry name" value="GAF"/>
    <property type="match status" value="1"/>
</dbReference>
<accession>A0ABQ1UN61</accession>
<dbReference type="Gene3D" id="3.30.450.40">
    <property type="match status" value="1"/>
</dbReference>
<dbReference type="PANTHER" id="PTHR43102">
    <property type="entry name" value="SLR1143 PROTEIN"/>
    <property type="match status" value="1"/>
</dbReference>
<evidence type="ECO:0000313" key="3">
    <source>
        <dbReference type="Proteomes" id="UP000632273"/>
    </source>
</evidence>
<keyword evidence="3" id="KW-1185">Reference proteome</keyword>
<dbReference type="SUPFAM" id="SSF55781">
    <property type="entry name" value="GAF domain-like"/>
    <property type="match status" value="1"/>
</dbReference>
<proteinExistence type="predicted"/>
<dbReference type="SMART" id="SM00065">
    <property type="entry name" value="GAF"/>
    <property type="match status" value="1"/>
</dbReference>
<feature type="domain" description="GAF" evidence="1">
    <location>
        <begin position="33"/>
        <end position="176"/>
    </location>
</feature>
<name>A0ABQ1UN61_9BACT</name>
<organism evidence="2 3">
    <name type="scientific">Hymenobacter cavernae</name>
    <dbReference type="NCBI Taxonomy" id="2044852"/>
    <lineage>
        <taxon>Bacteria</taxon>
        <taxon>Pseudomonadati</taxon>
        <taxon>Bacteroidota</taxon>
        <taxon>Cytophagia</taxon>
        <taxon>Cytophagales</taxon>
        <taxon>Hymenobacteraceae</taxon>
        <taxon>Hymenobacter</taxon>
    </lineage>
</organism>
<dbReference type="RefSeq" id="WP_188815658.1">
    <property type="nucleotide sequence ID" value="NZ_BMHT01000007.1"/>
</dbReference>
<dbReference type="InterPro" id="IPR029016">
    <property type="entry name" value="GAF-like_dom_sf"/>
</dbReference>
<protein>
    <recommendedName>
        <fullName evidence="1">GAF domain-containing protein</fullName>
    </recommendedName>
</protein>
<evidence type="ECO:0000259" key="1">
    <source>
        <dbReference type="SMART" id="SM00065"/>
    </source>
</evidence>
<comment type="caution">
    <text evidence="2">The sequence shown here is derived from an EMBL/GenBank/DDBJ whole genome shotgun (WGS) entry which is preliminary data.</text>
</comment>
<evidence type="ECO:0000313" key="2">
    <source>
        <dbReference type="EMBL" id="GGF23028.1"/>
    </source>
</evidence>
<sequence>MINTATSLPVSLVPANDAVRLRTLHQYRIVNTTPEKIFDEYAAWAAQLFNLPIALISLVDENQVWFKAAIGTQGVSSLVRGDSMCSAAILQDTAVVLSDYSKESCGLISQTVAESIGLRFYAGAALQMPDNQKIGMMAVIGREPRGFSEAESALLVRLAQLVSQTIMLRGHYLAHEQSDEWEDAQQELAQRLDDNAALARYLTTRAHGIDLADEEVAQVIYRRLDEVNTLLEKRLAVAA</sequence>
<reference evidence="3" key="1">
    <citation type="journal article" date="2019" name="Int. J. Syst. Evol. Microbiol.">
        <title>The Global Catalogue of Microorganisms (GCM) 10K type strain sequencing project: providing services to taxonomists for standard genome sequencing and annotation.</title>
        <authorList>
            <consortium name="The Broad Institute Genomics Platform"/>
            <consortium name="The Broad Institute Genome Sequencing Center for Infectious Disease"/>
            <person name="Wu L."/>
            <person name="Ma J."/>
        </authorList>
    </citation>
    <scope>NUCLEOTIDE SEQUENCE [LARGE SCALE GENOMIC DNA]</scope>
    <source>
        <strain evidence="3">CGMCC 1.15197</strain>
    </source>
</reference>